<feature type="domain" description="Glycosyltransferase 61 catalytic" evidence="1">
    <location>
        <begin position="319"/>
        <end position="368"/>
    </location>
</feature>
<protein>
    <recommendedName>
        <fullName evidence="1">Glycosyltransferase 61 catalytic domain-containing protein</fullName>
    </recommendedName>
</protein>
<dbReference type="GO" id="GO:0016757">
    <property type="term" value="F:glycosyltransferase activity"/>
    <property type="evidence" value="ECO:0007669"/>
    <property type="project" value="InterPro"/>
</dbReference>
<dbReference type="AlphaFoldDB" id="A0A4S8L963"/>
<accession>A0A4S8L963</accession>
<reference evidence="2 3" key="1">
    <citation type="journal article" date="2019" name="Nat. Ecol. Evol.">
        <title>Megaphylogeny resolves global patterns of mushroom evolution.</title>
        <authorList>
            <person name="Varga T."/>
            <person name="Krizsan K."/>
            <person name="Foldi C."/>
            <person name="Dima B."/>
            <person name="Sanchez-Garcia M."/>
            <person name="Sanchez-Ramirez S."/>
            <person name="Szollosi G.J."/>
            <person name="Szarkandi J.G."/>
            <person name="Papp V."/>
            <person name="Albert L."/>
            <person name="Andreopoulos W."/>
            <person name="Angelini C."/>
            <person name="Antonin V."/>
            <person name="Barry K.W."/>
            <person name="Bougher N.L."/>
            <person name="Buchanan P."/>
            <person name="Buyck B."/>
            <person name="Bense V."/>
            <person name="Catcheside P."/>
            <person name="Chovatia M."/>
            <person name="Cooper J."/>
            <person name="Damon W."/>
            <person name="Desjardin D."/>
            <person name="Finy P."/>
            <person name="Geml J."/>
            <person name="Haridas S."/>
            <person name="Hughes K."/>
            <person name="Justo A."/>
            <person name="Karasinski D."/>
            <person name="Kautmanova I."/>
            <person name="Kiss B."/>
            <person name="Kocsube S."/>
            <person name="Kotiranta H."/>
            <person name="LaButti K.M."/>
            <person name="Lechner B.E."/>
            <person name="Liimatainen K."/>
            <person name="Lipzen A."/>
            <person name="Lukacs Z."/>
            <person name="Mihaltcheva S."/>
            <person name="Morgado L.N."/>
            <person name="Niskanen T."/>
            <person name="Noordeloos M.E."/>
            <person name="Ohm R.A."/>
            <person name="Ortiz-Santana B."/>
            <person name="Ovrebo C."/>
            <person name="Racz N."/>
            <person name="Riley R."/>
            <person name="Savchenko A."/>
            <person name="Shiryaev A."/>
            <person name="Soop K."/>
            <person name="Spirin V."/>
            <person name="Szebenyi C."/>
            <person name="Tomsovsky M."/>
            <person name="Tulloss R.E."/>
            <person name="Uehling J."/>
            <person name="Grigoriev I.V."/>
            <person name="Vagvolgyi C."/>
            <person name="Papp T."/>
            <person name="Martin F.M."/>
            <person name="Miettinen O."/>
            <person name="Hibbett D.S."/>
            <person name="Nagy L.G."/>
        </authorList>
    </citation>
    <scope>NUCLEOTIDE SEQUENCE [LARGE SCALE GENOMIC DNA]</scope>
    <source>
        <strain evidence="2 3">CBS 962.96</strain>
    </source>
</reference>
<proteinExistence type="predicted"/>
<dbReference type="Proteomes" id="UP000297245">
    <property type="component" value="Unassembled WGS sequence"/>
</dbReference>
<evidence type="ECO:0000313" key="3">
    <source>
        <dbReference type="Proteomes" id="UP000297245"/>
    </source>
</evidence>
<dbReference type="InterPro" id="IPR049625">
    <property type="entry name" value="Glyco_transf_61_cat"/>
</dbReference>
<keyword evidence="3" id="KW-1185">Reference proteome</keyword>
<evidence type="ECO:0000313" key="2">
    <source>
        <dbReference type="EMBL" id="THU85121.1"/>
    </source>
</evidence>
<dbReference type="Pfam" id="PF04577">
    <property type="entry name" value="Glyco_transf_61"/>
    <property type="match status" value="1"/>
</dbReference>
<gene>
    <name evidence="2" type="ORF">K435DRAFT_686234</name>
</gene>
<dbReference type="OrthoDB" id="529273at2759"/>
<name>A0A4S8L963_DENBC</name>
<dbReference type="EMBL" id="ML179564">
    <property type="protein sequence ID" value="THU85121.1"/>
    <property type="molecule type" value="Genomic_DNA"/>
</dbReference>
<feature type="non-terminal residue" evidence="2">
    <location>
        <position position="1"/>
    </location>
</feature>
<evidence type="ECO:0000259" key="1">
    <source>
        <dbReference type="Pfam" id="PF04577"/>
    </source>
</evidence>
<sequence>PLPYTTILHHAPGWTLFRDVYMSNGTLLILTPDRDTPNHLDFIKRIPEFRMVTSTGLPASPGNEAEREPTERDMAFITSKDAQENWGTLKTNGKGETKLIGHRVLSVSGSTLLPNDPPQFLKHYYHLVAELFLGVQAFWYGTFAGNATPLSVQDYKPFSDSPSSNSFVLRQQSGSEGWRDVLGFNAFFLRTTFPEMAIEGEEDWVDRVRATSGSSGAHHIPLLLLTDRSAAFRETMCGSRSQRTASEAWEYMRGRGLLAKSEEGKEKMEVRERIWTVAGFRKGVAASDVVQVHGIAGQGHKGIDAEGSRALALVNKAWKRLVRRQWEFVFMELEKIGRDEQIRVAAKTDILVSIHGNGLSHLVFMQPSPVATVIGIFYPGGYAHDYSWTTRALGMEWWGIWKDESFTHPHKPWVEYPEGFHGEDIPVNGDTAAKLVERRIDDKI</sequence>
<organism evidence="2 3">
    <name type="scientific">Dendrothele bispora (strain CBS 962.96)</name>
    <dbReference type="NCBI Taxonomy" id="1314807"/>
    <lineage>
        <taxon>Eukaryota</taxon>
        <taxon>Fungi</taxon>
        <taxon>Dikarya</taxon>
        <taxon>Basidiomycota</taxon>
        <taxon>Agaricomycotina</taxon>
        <taxon>Agaricomycetes</taxon>
        <taxon>Agaricomycetidae</taxon>
        <taxon>Agaricales</taxon>
        <taxon>Agaricales incertae sedis</taxon>
        <taxon>Dendrothele</taxon>
    </lineage>
</organism>